<dbReference type="SMART" id="SM00448">
    <property type="entry name" value="REC"/>
    <property type="match status" value="2"/>
</dbReference>
<feature type="domain" description="GGDEF" evidence="5">
    <location>
        <begin position="322"/>
        <end position="457"/>
    </location>
</feature>
<dbReference type="SMART" id="SM00267">
    <property type="entry name" value="GGDEF"/>
    <property type="match status" value="1"/>
</dbReference>
<dbReference type="InterPro" id="IPR029787">
    <property type="entry name" value="Nucleotide_cyclase"/>
</dbReference>
<accession>A0AAU7XFM8</accession>
<feature type="modified residue" description="4-aspartylphosphate" evidence="3">
    <location>
        <position position="53"/>
    </location>
</feature>
<reference evidence="6" key="1">
    <citation type="submission" date="2024-06" db="EMBL/GenBank/DDBJ databases">
        <title>Methylostella associata gen. nov., sp. nov., a novel Ancalomicrobiaceae-affiliated facultatively methylotrophic bacteria that feed on methanotrophs of the genus Methylococcus.</title>
        <authorList>
            <person name="Saltykova V."/>
            <person name="Danilova O.V."/>
            <person name="Oshkin I.Y."/>
            <person name="Belova S.E."/>
            <person name="Pimenov N.V."/>
            <person name="Dedysh S.N."/>
        </authorList>
    </citation>
    <scope>NUCLEOTIDE SEQUENCE</scope>
    <source>
        <strain evidence="6">S20</strain>
    </source>
</reference>
<dbReference type="FunFam" id="3.30.70.270:FF:000001">
    <property type="entry name" value="Diguanylate cyclase domain protein"/>
    <property type="match status" value="1"/>
</dbReference>
<dbReference type="PANTHER" id="PTHR45138">
    <property type="entry name" value="REGULATORY COMPONENTS OF SENSORY TRANSDUCTION SYSTEM"/>
    <property type="match status" value="1"/>
</dbReference>
<dbReference type="FunFam" id="3.40.50.2300:FF:000574">
    <property type="entry name" value="Response regulator PleD"/>
    <property type="match status" value="1"/>
</dbReference>
<dbReference type="Pfam" id="PF00990">
    <property type="entry name" value="GGDEF"/>
    <property type="match status" value="1"/>
</dbReference>
<dbReference type="SUPFAM" id="SSF55073">
    <property type="entry name" value="Nucleotide cyclase"/>
    <property type="match status" value="1"/>
</dbReference>
<gene>
    <name evidence="6" type="ORF">ABS361_04965</name>
</gene>
<evidence type="ECO:0000259" key="4">
    <source>
        <dbReference type="PROSITE" id="PS50110"/>
    </source>
</evidence>
<dbReference type="InterPro" id="IPR001789">
    <property type="entry name" value="Sig_transdc_resp-reg_receiver"/>
</dbReference>
<dbReference type="InterPro" id="IPR050469">
    <property type="entry name" value="Diguanylate_Cyclase"/>
</dbReference>
<dbReference type="Gene3D" id="6.10.250.690">
    <property type="match status" value="1"/>
</dbReference>
<dbReference type="CDD" id="cd17538">
    <property type="entry name" value="REC_D1_PleD-like"/>
    <property type="match status" value="1"/>
</dbReference>
<comment type="catalytic activity">
    <reaction evidence="2">
        <text>2 GTP = 3',3'-c-di-GMP + 2 diphosphate</text>
        <dbReference type="Rhea" id="RHEA:24898"/>
        <dbReference type="ChEBI" id="CHEBI:33019"/>
        <dbReference type="ChEBI" id="CHEBI:37565"/>
        <dbReference type="ChEBI" id="CHEBI:58805"/>
        <dbReference type="EC" id="2.7.7.65"/>
    </reaction>
</comment>
<dbReference type="GO" id="GO:0043709">
    <property type="term" value="P:cell adhesion involved in single-species biofilm formation"/>
    <property type="evidence" value="ECO:0007669"/>
    <property type="project" value="TreeGrafter"/>
</dbReference>
<dbReference type="GO" id="GO:0000160">
    <property type="term" value="P:phosphorelay signal transduction system"/>
    <property type="evidence" value="ECO:0007669"/>
    <property type="project" value="InterPro"/>
</dbReference>
<name>A0AAU7XFM8_9HYPH</name>
<dbReference type="InterPro" id="IPR043128">
    <property type="entry name" value="Rev_trsase/Diguanyl_cyclase"/>
</dbReference>
<dbReference type="InterPro" id="IPR011006">
    <property type="entry name" value="CheY-like_superfamily"/>
</dbReference>
<dbReference type="Pfam" id="PF00072">
    <property type="entry name" value="Response_reg"/>
    <property type="match status" value="2"/>
</dbReference>
<dbReference type="GO" id="GO:0052621">
    <property type="term" value="F:diguanylate cyclase activity"/>
    <property type="evidence" value="ECO:0007669"/>
    <property type="project" value="UniProtKB-EC"/>
</dbReference>
<evidence type="ECO:0000256" key="3">
    <source>
        <dbReference type="PROSITE-ProRule" id="PRU00169"/>
    </source>
</evidence>
<keyword evidence="3" id="KW-0597">Phosphoprotein</keyword>
<dbReference type="EC" id="2.7.7.65" evidence="1"/>
<proteinExistence type="predicted"/>
<evidence type="ECO:0000256" key="2">
    <source>
        <dbReference type="ARBA" id="ARBA00034247"/>
    </source>
</evidence>
<sequence length="457" mass="50849">MTARVLVVDDIPANVKLLESRLTAEYFEVLTATSGPEALAICERDLPDIVLLDVMMPGMDGFEVARRMKSNPRLTHIPIIMVTALDQIADRVKGLEAGADDFLTKPVSDVALVARVRSLVRLKMLTDELRLRSQTGREIGIDEPFDLGALEGTQKGKLLLVDDRRSSAERMKSVLGVVHDVSIEPDAQQALFLAAEKDWDLIVVSLGLADYDGLRLVAQLRSLERTRALPILLLAEAEDTARLMRGLDMGANDYLVRPVDRQEMLARVKTQIRRKRYTDHLRDNVQQSIEMAVTDPLTGLNNRRYMGIHLHALVDQAHQRSKPLSALIVDIDFFKSINDTWGHDAGDEVLREFSERLRASVRGIDLVCRYGGEEFVVVMPDTDMALAYMVAERLRKGVADKPFTIARGTNEIEVTISVGLGTLEAATDTGDDILKRADLALYRAKRSGRNRVVSEAA</sequence>
<dbReference type="PANTHER" id="PTHR45138:SF9">
    <property type="entry name" value="DIGUANYLATE CYCLASE DGCM-RELATED"/>
    <property type="match status" value="1"/>
</dbReference>
<evidence type="ECO:0000259" key="5">
    <source>
        <dbReference type="PROSITE" id="PS50887"/>
    </source>
</evidence>
<feature type="domain" description="Response regulatory" evidence="4">
    <location>
        <begin position="157"/>
        <end position="272"/>
    </location>
</feature>
<evidence type="ECO:0000313" key="6">
    <source>
        <dbReference type="EMBL" id="XBY45631.1"/>
    </source>
</evidence>
<dbReference type="PROSITE" id="PS50887">
    <property type="entry name" value="GGDEF"/>
    <property type="match status" value="1"/>
</dbReference>
<dbReference type="Gene3D" id="3.40.50.2300">
    <property type="match status" value="1"/>
</dbReference>
<dbReference type="NCBIfam" id="TIGR00254">
    <property type="entry name" value="GGDEF"/>
    <property type="match status" value="1"/>
</dbReference>
<feature type="domain" description="Response regulatory" evidence="4">
    <location>
        <begin position="4"/>
        <end position="120"/>
    </location>
</feature>
<dbReference type="InterPro" id="IPR000160">
    <property type="entry name" value="GGDEF_dom"/>
</dbReference>
<protein>
    <recommendedName>
        <fullName evidence="1">diguanylate cyclase</fullName>
        <ecNumber evidence="1">2.7.7.65</ecNumber>
    </recommendedName>
</protein>
<dbReference type="EMBL" id="CP158568">
    <property type="protein sequence ID" value="XBY45631.1"/>
    <property type="molecule type" value="Genomic_DNA"/>
</dbReference>
<dbReference type="GO" id="GO:0005886">
    <property type="term" value="C:plasma membrane"/>
    <property type="evidence" value="ECO:0007669"/>
    <property type="project" value="TreeGrafter"/>
</dbReference>
<dbReference type="KEGG" id="mflg:ABS361_04965"/>
<dbReference type="RefSeq" id="WP_407050723.1">
    <property type="nucleotide sequence ID" value="NZ_CP158568.1"/>
</dbReference>
<dbReference type="CDD" id="cd17539">
    <property type="entry name" value="psREC-like_D2_PleD"/>
    <property type="match status" value="1"/>
</dbReference>
<dbReference type="PROSITE" id="PS50110">
    <property type="entry name" value="RESPONSE_REGULATORY"/>
    <property type="match status" value="2"/>
</dbReference>
<evidence type="ECO:0000256" key="1">
    <source>
        <dbReference type="ARBA" id="ARBA00012528"/>
    </source>
</evidence>
<dbReference type="CDD" id="cd01949">
    <property type="entry name" value="GGDEF"/>
    <property type="match status" value="1"/>
</dbReference>
<dbReference type="AlphaFoldDB" id="A0AAU7XFM8"/>
<dbReference type="NCBIfam" id="NF007135">
    <property type="entry name" value="PRK09581.1"/>
    <property type="match status" value="1"/>
</dbReference>
<comment type="caution">
    <text evidence="3">Lacks conserved residue(s) required for the propagation of feature annotation.</text>
</comment>
<dbReference type="Gene3D" id="3.30.70.270">
    <property type="match status" value="1"/>
</dbReference>
<organism evidence="6">
    <name type="scientific">Methyloraptor flagellatus</name>
    <dbReference type="NCBI Taxonomy" id="3162530"/>
    <lineage>
        <taxon>Bacteria</taxon>
        <taxon>Pseudomonadati</taxon>
        <taxon>Pseudomonadota</taxon>
        <taxon>Alphaproteobacteria</taxon>
        <taxon>Hyphomicrobiales</taxon>
        <taxon>Ancalomicrobiaceae</taxon>
        <taxon>Methyloraptor</taxon>
    </lineage>
</organism>
<dbReference type="SUPFAM" id="SSF52172">
    <property type="entry name" value="CheY-like"/>
    <property type="match status" value="2"/>
</dbReference>
<dbReference type="GO" id="GO:1902201">
    <property type="term" value="P:negative regulation of bacterial-type flagellum-dependent cell motility"/>
    <property type="evidence" value="ECO:0007669"/>
    <property type="project" value="TreeGrafter"/>
</dbReference>